<dbReference type="Proteomes" id="UP000664859">
    <property type="component" value="Unassembled WGS sequence"/>
</dbReference>
<dbReference type="OrthoDB" id="287671at2759"/>
<dbReference type="AlphaFoldDB" id="A0A835Z4K3"/>
<proteinExistence type="predicted"/>
<dbReference type="InterPro" id="IPR001789">
    <property type="entry name" value="Sig_transdc_resp-reg_receiver"/>
</dbReference>
<name>A0A835Z4K3_9STRA</name>
<evidence type="ECO:0000313" key="4">
    <source>
        <dbReference type="Proteomes" id="UP000664859"/>
    </source>
</evidence>
<dbReference type="Pfam" id="PF00072">
    <property type="entry name" value="Response_reg"/>
    <property type="match status" value="1"/>
</dbReference>
<protein>
    <submittedName>
        <fullName evidence="3">CheY-like superfamily protein</fullName>
    </submittedName>
</protein>
<sequence length="176" mass="19316">MYGGSVYVEDVEQGLLSVVVAFQLVKHTSKFVAQHARVESVRNLTLAHDSNVSRALIVDDNKLQVKLLGKVCTDSGFTVESAFDGSEAVEMMRERGAGFYNIVFCDIVMPKMNGVEATLRMRKIDSTVPIYAISANGFDSDFDEIVRAGATAGFSKPVPRDTIYSVLTQASKVKRR</sequence>
<dbReference type="GO" id="GO:0000160">
    <property type="term" value="P:phosphorelay signal transduction system"/>
    <property type="evidence" value="ECO:0007669"/>
    <property type="project" value="InterPro"/>
</dbReference>
<feature type="domain" description="Response regulatory" evidence="2">
    <location>
        <begin position="54"/>
        <end position="171"/>
    </location>
</feature>
<organism evidence="3 4">
    <name type="scientific">Tribonema minus</name>
    <dbReference type="NCBI Taxonomy" id="303371"/>
    <lineage>
        <taxon>Eukaryota</taxon>
        <taxon>Sar</taxon>
        <taxon>Stramenopiles</taxon>
        <taxon>Ochrophyta</taxon>
        <taxon>PX clade</taxon>
        <taxon>Xanthophyceae</taxon>
        <taxon>Tribonematales</taxon>
        <taxon>Tribonemataceae</taxon>
        <taxon>Tribonema</taxon>
    </lineage>
</organism>
<evidence type="ECO:0000256" key="1">
    <source>
        <dbReference type="PROSITE-ProRule" id="PRU00169"/>
    </source>
</evidence>
<dbReference type="PROSITE" id="PS50110">
    <property type="entry name" value="RESPONSE_REGULATORY"/>
    <property type="match status" value="1"/>
</dbReference>
<dbReference type="InterPro" id="IPR011006">
    <property type="entry name" value="CheY-like_superfamily"/>
</dbReference>
<dbReference type="PANTHER" id="PTHR43228:SF1">
    <property type="entry name" value="TWO-COMPONENT RESPONSE REGULATOR ARR22"/>
    <property type="match status" value="1"/>
</dbReference>
<reference evidence="3" key="1">
    <citation type="submission" date="2021-02" db="EMBL/GenBank/DDBJ databases">
        <title>First Annotated Genome of the Yellow-green Alga Tribonema minus.</title>
        <authorList>
            <person name="Mahan K.M."/>
        </authorList>
    </citation>
    <scope>NUCLEOTIDE SEQUENCE</scope>
    <source>
        <strain evidence="3">UTEX B ZZ1240</strain>
    </source>
</reference>
<dbReference type="Gene3D" id="3.40.50.2300">
    <property type="match status" value="1"/>
</dbReference>
<dbReference type="EMBL" id="JAFCMP010000112">
    <property type="protein sequence ID" value="KAG5186328.1"/>
    <property type="molecule type" value="Genomic_DNA"/>
</dbReference>
<dbReference type="PANTHER" id="PTHR43228">
    <property type="entry name" value="TWO-COMPONENT RESPONSE REGULATOR"/>
    <property type="match status" value="1"/>
</dbReference>
<keyword evidence="4" id="KW-1185">Reference proteome</keyword>
<comment type="caution">
    <text evidence="3">The sequence shown here is derived from an EMBL/GenBank/DDBJ whole genome shotgun (WGS) entry which is preliminary data.</text>
</comment>
<feature type="modified residue" description="4-aspartylphosphate" evidence="1">
    <location>
        <position position="106"/>
    </location>
</feature>
<keyword evidence="1" id="KW-0597">Phosphoprotein</keyword>
<dbReference type="CDD" id="cd17546">
    <property type="entry name" value="REC_hyHK_CKI1_RcsC-like"/>
    <property type="match status" value="1"/>
</dbReference>
<accession>A0A835Z4K3</accession>
<dbReference type="SMART" id="SM00448">
    <property type="entry name" value="REC"/>
    <property type="match status" value="1"/>
</dbReference>
<dbReference type="InterPro" id="IPR052048">
    <property type="entry name" value="ST_Response_Regulator"/>
</dbReference>
<evidence type="ECO:0000313" key="3">
    <source>
        <dbReference type="EMBL" id="KAG5186328.1"/>
    </source>
</evidence>
<evidence type="ECO:0000259" key="2">
    <source>
        <dbReference type="PROSITE" id="PS50110"/>
    </source>
</evidence>
<dbReference type="SUPFAM" id="SSF52172">
    <property type="entry name" value="CheY-like"/>
    <property type="match status" value="1"/>
</dbReference>
<gene>
    <name evidence="3" type="ORF">JKP88DRAFT_156948</name>
</gene>